<evidence type="ECO:0000256" key="5">
    <source>
        <dbReference type="ARBA" id="ARBA00023274"/>
    </source>
</evidence>
<keyword evidence="3" id="KW-0689">Ribosomal protein</keyword>
<dbReference type="AlphaFoldDB" id="A0A1E4TGK4"/>
<dbReference type="Gene3D" id="3.30.1390.20">
    <property type="entry name" value="Ribosomal protein L30, ferredoxin-like fold domain"/>
    <property type="match status" value="1"/>
</dbReference>
<accession>A0A1E4TGK4</accession>
<dbReference type="GO" id="GO:0006412">
    <property type="term" value="P:translation"/>
    <property type="evidence" value="ECO:0007669"/>
    <property type="project" value="InterPro"/>
</dbReference>
<feature type="domain" description="Large ribosomal subunit protein uL30-like ferredoxin-like fold" evidence="9">
    <location>
        <begin position="3"/>
        <end position="53"/>
    </location>
</feature>
<comment type="similarity">
    <text evidence="2">Belongs to the universal ribosomal protein uL30 family.</text>
</comment>
<dbReference type="NCBIfam" id="TIGR01308">
    <property type="entry name" value="rpmD_bact"/>
    <property type="match status" value="1"/>
</dbReference>
<keyword evidence="4" id="KW-0496">Mitochondrion</keyword>
<dbReference type="PANTHER" id="PTHR15892">
    <property type="entry name" value="MITOCHONDRIAL RIBOSOMAL PROTEIN L30"/>
    <property type="match status" value="1"/>
</dbReference>
<evidence type="ECO:0000313" key="11">
    <source>
        <dbReference type="Proteomes" id="UP000095023"/>
    </source>
</evidence>
<gene>
    <name evidence="10" type="ORF">CANCADRAFT_26006</name>
</gene>
<dbReference type="Proteomes" id="UP000095023">
    <property type="component" value="Unassembled WGS sequence"/>
</dbReference>
<keyword evidence="5" id="KW-0687">Ribonucleoprotein</keyword>
<dbReference type="InterPro" id="IPR036919">
    <property type="entry name" value="Ribo_uL30_ferredoxin-like_sf"/>
</dbReference>
<evidence type="ECO:0000256" key="2">
    <source>
        <dbReference type="ARBA" id="ARBA00007594"/>
    </source>
</evidence>
<dbReference type="OrthoDB" id="509901at2759"/>
<dbReference type="PANTHER" id="PTHR15892:SF2">
    <property type="entry name" value="LARGE RIBOSOMAL SUBUNIT PROTEIN UL30M"/>
    <property type="match status" value="1"/>
</dbReference>
<dbReference type="FunFam" id="3.30.1390.20:FF:000010">
    <property type="entry name" value="Large subunit ribosomal protein L30"/>
    <property type="match status" value="1"/>
</dbReference>
<protein>
    <recommendedName>
        <fullName evidence="6">Large ribosomal subunit protein uL30m</fullName>
    </recommendedName>
</protein>
<evidence type="ECO:0000256" key="6">
    <source>
        <dbReference type="ARBA" id="ARBA00035281"/>
    </source>
</evidence>
<evidence type="ECO:0000256" key="7">
    <source>
        <dbReference type="ARBA" id="ARBA00037226"/>
    </source>
</evidence>
<reference evidence="11" key="1">
    <citation type="submission" date="2016-02" db="EMBL/GenBank/DDBJ databases">
        <title>Comparative genomics of biotechnologically important yeasts.</title>
        <authorList>
            <consortium name="DOE Joint Genome Institute"/>
            <person name="Riley R."/>
            <person name="Haridas S."/>
            <person name="Wolfe K.H."/>
            <person name="Lopes M.R."/>
            <person name="Hittinger C.T."/>
            <person name="Goker M."/>
            <person name="Salamov A."/>
            <person name="Wisecaver J."/>
            <person name="Long T.M."/>
            <person name="Aerts A.L."/>
            <person name="Barry K."/>
            <person name="Choi C."/>
            <person name="Clum A."/>
            <person name="Coughlan A.Y."/>
            <person name="Deshpande S."/>
            <person name="Douglass A.P."/>
            <person name="Hanson S.J."/>
            <person name="Klenk H.-P."/>
            <person name="Labutti K."/>
            <person name="Lapidus A."/>
            <person name="Lindquist E."/>
            <person name="Lipzen A."/>
            <person name="Meier-Kolthoff J.P."/>
            <person name="Ohm R.A."/>
            <person name="Otillar R.P."/>
            <person name="Pangilinan J."/>
            <person name="Peng Y."/>
            <person name="Rokas A."/>
            <person name="Rosa C.A."/>
            <person name="Scheuner C."/>
            <person name="Sibirny A.A."/>
            <person name="Slot J.C."/>
            <person name="Stielow J.B."/>
            <person name="Sun H."/>
            <person name="Kurtzman C.P."/>
            <person name="Blackwell M."/>
            <person name="Jeffries T.W."/>
            <person name="Grigoriev I.V."/>
        </authorList>
    </citation>
    <scope>NUCLEOTIDE SEQUENCE [LARGE SCALE GENOMIC DNA]</scope>
    <source>
        <strain evidence="11">NRRL Y-17796</strain>
    </source>
</reference>
<dbReference type="GO" id="GO:0003735">
    <property type="term" value="F:structural constituent of ribosome"/>
    <property type="evidence" value="ECO:0007669"/>
    <property type="project" value="EnsemblFungi"/>
</dbReference>
<feature type="region of interest" description="Disordered" evidence="8">
    <location>
        <begin position="64"/>
        <end position="83"/>
    </location>
</feature>
<sequence length="83" mass="9523">MFYRITQIRSAIGLPDKYYAVLRSLGLGKRGSIVYHNINPAISGQVFKVKELVKVDTVKDRKTRQEIKQDRKPDPGFEVMNSL</sequence>
<dbReference type="GO" id="GO:0005762">
    <property type="term" value="C:mitochondrial large ribosomal subunit"/>
    <property type="evidence" value="ECO:0007669"/>
    <property type="project" value="EnsemblFungi"/>
</dbReference>
<comment type="function">
    <text evidence="7">Component of the mitochondrial ribosome (mitoribosome), a dedicated translation machinery responsible for the synthesis of mitochondrial genome-encoded proteins, including at least some of the essential transmembrane subunits of the mitochondrial respiratory chain. The mitoribosomes are attached to the mitochondrial inner membrane and translation products are cotranslationally integrated into the membrane.</text>
</comment>
<proteinExistence type="inferred from homology"/>
<evidence type="ECO:0000256" key="1">
    <source>
        <dbReference type="ARBA" id="ARBA00004173"/>
    </source>
</evidence>
<dbReference type="InterPro" id="IPR005996">
    <property type="entry name" value="Ribosomal_uL30_bac-type"/>
</dbReference>
<dbReference type="Pfam" id="PF00327">
    <property type="entry name" value="Ribosomal_L30"/>
    <property type="match status" value="1"/>
</dbReference>
<evidence type="ECO:0000256" key="4">
    <source>
        <dbReference type="ARBA" id="ARBA00023128"/>
    </source>
</evidence>
<dbReference type="EMBL" id="KV453842">
    <property type="protein sequence ID" value="ODV90837.1"/>
    <property type="molecule type" value="Genomic_DNA"/>
</dbReference>
<dbReference type="InterPro" id="IPR016082">
    <property type="entry name" value="Ribosomal_uL30_ferredoxin-like"/>
</dbReference>
<dbReference type="CDD" id="cd01658">
    <property type="entry name" value="Ribosomal_L30"/>
    <property type="match status" value="1"/>
</dbReference>
<name>A0A1E4TGK4_9ASCO</name>
<feature type="compositionally biased region" description="Basic and acidic residues" evidence="8">
    <location>
        <begin position="64"/>
        <end position="75"/>
    </location>
</feature>
<evidence type="ECO:0000259" key="9">
    <source>
        <dbReference type="Pfam" id="PF00327"/>
    </source>
</evidence>
<dbReference type="SUPFAM" id="SSF55129">
    <property type="entry name" value="Ribosomal protein L30p/L7e"/>
    <property type="match status" value="1"/>
</dbReference>
<comment type="subcellular location">
    <subcellularLocation>
        <location evidence="1">Mitochondrion</location>
    </subcellularLocation>
</comment>
<keyword evidence="11" id="KW-1185">Reference proteome</keyword>
<evidence type="ECO:0000256" key="3">
    <source>
        <dbReference type="ARBA" id="ARBA00022980"/>
    </source>
</evidence>
<organism evidence="10 11">
    <name type="scientific">Tortispora caseinolytica NRRL Y-17796</name>
    <dbReference type="NCBI Taxonomy" id="767744"/>
    <lineage>
        <taxon>Eukaryota</taxon>
        <taxon>Fungi</taxon>
        <taxon>Dikarya</taxon>
        <taxon>Ascomycota</taxon>
        <taxon>Saccharomycotina</taxon>
        <taxon>Trigonopsidomycetes</taxon>
        <taxon>Trigonopsidales</taxon>
        <taxon>Trigonopsidaceae</taxon>
        <taxon>Tortispora</taxon>
    </lineage>
</organism>
<evidence type="ECO:0000313" key="10">
    <source>
        <dbReference type="EMBL" id="ODV90837.1"/>
    </source>
</evidence>
<evidence type="ECO:0000256" key="8">
    <source>
        <dbReference type="SAM" id="MobiDB-lite"/>
    </source>
</evidence>